<accession>A0A8K0CLW6</accession>
<dbReference type="SUPFAM" id="SSF52540">
    <property type="entry name" value="P-loop containing nucleoside triphosphate hydrolases"/>
    <property type="match status" value="1"/>
</dbReference>
<dbReference type="InterPro" id="IPR007111">
    <property type="entry name" value="NACHT_NTPase"/>
</dbReference>
<evidence type="ECO:0000313" key="3">
    <source>
        <dbReference type="Proteomes" id="UP000801492"/>
    </source>
</evidence>
<dbReference type="Gene3D" id="3.40.50.300">
    <property type="entry name" value="P-loop containing nucleotide triphosphate hydrolases"/>
    <property type="match status" value="1"/>
</dbReference>
<comment type="caution">
    <text evidence="2">The sequence shown here is derived from an EMBL/GenBank/DDBJ whole genome shotgun (WGS) entry which is preliminary data.</text>
</comment>
<reference evidence="2" key="1">
    <citation type="submission" date="2019-08" db="EMBL/GenBank/DDBJ databases">
        <title>The genome of the North American firefly Photinus pyralis.</title>
        <authorList>
            <consortium name="Photinus pyralis genome working group"/>
            <person name="Fallon T.R."/>
            <person name="Sander Lower S.E."/>
            <person name="Weng J.-K."/>
        </authorList>
    </citation>
    <scope>NUCLEOTIDE SEQUENCE</scope>
    <source>
        <strain evidence="2">TRF0915ILg1</strain>
        <tissue evidence="2">Whole body</tissue>
    </source>
</reference>
<dbReference type="AlphaFoldDB" id="A0A8K0CLW6"/>
<dbReference type="Pfam" id="PF05729">
    <property type="entry name" value="NACHT"/>
    <property type="match status" value="1"/>
</dbReference>
<organism evidence="2 3">
    <name type="scientific">Ignelater luminosus</name>
    <name type="common">Cucubano</name>
    <name type="synonym">Pyrophorus luminosus</name>
    <dbReference type="NCBI Taxonomy" id="2038154"/>
    <lineage>
        <taxon>Eukaryota</taxon>
        <taxon>Metazoa</taxon>
        <taxon>Ecdysozoa</taxon>
        <taxon>Arthropoda</taxon>
        <taxon>Hexapoda</taxon>
        <taxon>Insecta</taxon>
        <taxon>Pterygota</taxon>
        <taxon>Neoptera</taxon>
        <taxon>Endopterygota</taxon>
        <taxon>Coleoptera</taxon>
        <taxon>Polyphaga</taxon>
        <taxon>Elateriformia</taxon>
        <taxon>Elateroidea</taxon>
        <taxon>Elateridae</taxon>
        <taxon>Agrypninae</taxon>
        <taxon>Pyrophorini</taxon>
        <taxon>Ignelater</taxon>
    </lineage>
</organism>
<proteinExistence type="predicted"/>
<dbReference type="InterPro" id="IPR027417">
    <property type="entry name" value="P-loop_NTPase"/>
</dbReference>
<keyword evidence="3" id="KW-1185">Reference proteome</keyword>
<sequence>MSLKDKDISVDFFILLLELEREAGERVTAQTIKVLVKSPGSGFCPIKQKIQLLLLNEGRDTEDMWILRNANKCKDFDDVVLYRKIKPNNRTIYLIQLKHEDSGKNLLLKQFTEEKGKFSLAKYSKSLRELKTDIDNPQMKEEEITRFLRSADLNLVFALYTNKNVKMESEQNQSNSSYKNKTPLLKVENNENCVDKINTNGGTIYKFNYVDLEVIVPDDLKSYHDNFYLFVNQVSINYIDQLIVNEIRNLFANMKLSAETLKEIARKYVDFITQWAKGNLGGYYPLTKTGVVNKLAEIIFNNYLNIKRFNSKTYNLQSKSLLDTKWESILGRVPVTVVDSDSQIKSLLYEYIYSQICFICPKLHKLNSWSAHFSSTEKSDFYNDYKELKEAMLGIIGNYGKITLLDVYKCLWKTGRIQLILEAEDIIDYVNIMETIKFLRKFANVSFIIMIDTSKNKLPKINDLPDIFFNLDNLSDGEKRKILLEKIKFQGKSSNAELCIRRELYLHITVKDIIDILLGSFTVGNYFQKLPIYFIKRYVTKPPTNPSSIKLVKELYDFLVSFFSNDASEKDACSEVLKIYQEYSENYDKIDNYLNHKVIVLSAGPGMGKSTLMDYIAFKIPATKYVLKIKLKEHLDYYEKREFQNSKLQIIEYLCHFNKHMLIKHKCYNVLNEEIFCSYAKAGDVVVILDGFDEISLTHKKEVTQLAKCLLSGISSLWIVTRPSMKAYLEETFNIPSISLNPFNEDDQIKFLTKFYLNCFDKMVIRSMHVTRKVIKKFVLHLLEITKKKLNKWDYEFTRTPLHARLLAEVFKTNCVEYNQTRAFTVTEHFDLLYLYEEFIRQKREILAEKVNKQCVSLFRNTHEYLAAQWIYENCLEGKNKMLSENLLKKTFEPPYQVLRNIFDRMMAKNLELHKAIIGLQFDQ</sequence>
<name>A0A8K0CLW6_IGNLU</name>
<feature type="non-terminal residue" evidence="2">
    <location>
        <position position="1"/>
    </location>
</feature>
<dbReference type="EMBL" id="VTPC01087613">
    <property type="protein sequence ID" value="KAF2886462.1"/>
    <property type="molecule type" value="Genomic_DNA"/>
</dbReference>
<protein>
    <recommendedName>
        <fullName evidence="1">NACHT domain-containing protein</fullName>
    </recommendedName>
</protein>
<evidence type="ECO:0000259" key="1">
    <source>
        <dbReference type="Pfam" id="PF05729"/>
    </source>
</evidence>
<dbReference type="Proteomes" id="UP000801492">
    <property type="component" value="Unassembled WGS sequence"/>
</dbReference>
<evidence type="ECO:0000313" key="2">
    <source>
        <dbReference type="EMBL" id="KAF2886462.1"/>
    </source>
</evidence>
<dbReference type="OrthoDB" id="6745084at2759"/>
<gene>
    <name evidence="2" type="ORF">ILUMI_19711</name>
</gene>
<feature type="domain" description="NACHT" evidence="1">
    <location>
        <begin position="598"/>
        <end position="755"/>
    </location>
</feature>